<dbReference type="OrthoDB" id="21225at2759"/>
<feature type="compositionally biased region" description="Polar residues" evidence="4">
    <location>
        <begin position="1300"/>
        <end position="1312"/>
    </location>
</feature>
<feature type="compositionally biased region" description="Polar residues" evidence="4">
    <location>
        <begin position="903"/>
        <end position="919"/>
    </location>
</feature>
<accession>A0A8H5BFL4</accession>
<name>A0A8H5BFL4_9AGAR</name>
<evidence type="ECO:0000256" key="2">
    <source>
        <dbReference type="ARBA" id="ARBA00023012"/>
    </source>
</evidence>
<evidence type="ECO:0000256" key="4">
    <source>
        <dbReference type="SAM" id="MobiDB-lite"/>
    </source>
</evidence>
<feature type="region of interest" description="Disordered" evidence="4">
    <location>
        <begin position="770"/>
        <end position="833"/>
    </location>
</feature>
<dbReference type="PANTHER" id="PTHR45339:SF1">
    <property type="entry name" value="HYBRID SIGNAL TRANSDUCTION HISTIDINE KINASE J"/>
    <property type="match status" value="1"/>
</dbReference>
<feature type="region of interest" description="Disordered" evidence="4">
    <location>
        <begin position="1026"/>
        <end position="1055"/>
    </location>
</feature>
<feature type="compositionally biased region" description="Basic and acidic residues" evidence="4">
    <location>
        <begin position="729"/>
        <end position="738"/>
    </location>
</feature>
<dbReference type="EMBL" id="JAACJJ010000028">
    <property type="protein sequence ID" value="KAF5322460.1"/>
    <property type="molecule type" value="Genomic_DNA"/>
</dbReference>
<feature type="region of interest" description="Disordered" evidence="4">
    <location>
        <begin position="877"/>
        <end position="942"/>
    </location>
</feature>
<feature type="region of interest" description="Disordered" evidence="4">
    <location>
        <begin position="28"/>
        <end position="119"/>
    </location>
</feature>
<keyword evidence="7" id="KW-1185">Reference proteome</keyword>
<feature type="compositionally biased region" description="Polar residues" evidence="4">
    <location>
        <begin position="796"/>
        <end position="806"/>
    </location>
</feature>
<dbReference type="InterPro" id="IPR001789">
    <property type="entry name" value="Sig_transdc_resp-reg_receiver"/>
</dbReference>
<evidence type="ECO:0000256" key="1">
    <source>
        <dbReference type="ARBA" id="ARBA00022553"/>
    </source>
</evidence>
<protein>
    <recommendedName>
        <fullName evidence="5">Response regulatory domain-containing protein</fullName>
    </recommendedName>
</protein>
<dbReference type="CDD" id="cd17546">
    <property type="entry name" value="REC_hyHK_CKI1_RcsC-like"/>
    <property type="match status" value="1"/>
</dbReference>
<comment type="caution">
    <text evidence="6">The sequence shown here is derived from an EMBL/GenBank/DDBJ whole genome shotgun (WGS) entry which is preliminary data.</text>
</comment>
<proteinExistence type="predicted"/>
<feature type="compositionally biased region" description="Low complexity" evidence="4">
    <location>
        <begin position="1028"/>
        <end position="1050"/>
    </location>
</feature>
<feature type="domain" description="Response regulatory" evidence="5">
    <location>
        <begin position="953"/>
        <end position="1106"/>
    </location>
</feature>
<feature type="compositionally biased region" description="Polar residues" evidence="4">
    <location>
        <begin position="1202"/>
        <end position="1221"/>
    </location>
</feature>
<feature type="compositionally biased region" description="Polar residues" evidence="4">
    <location>
        <begin position="148"/>
        <end position="160"/>
    </location>
</feature>
<dbReference type="GO" id="GO:0000156">
    <property type="term" value="F:phosphorelay response regulator activity"/>
    <property type="evidence" value="ECO:0007669"/>
    <property type="project" value="UniProtKB-ARBA"/>
</dbReference>
<evidence type="ECO:0000256" key="3">
    <source>
        <dbReference type="PROSITE-ProRule" id="PRU00169"/>
    </source>
</evidence>
<keyword evidence="1 3" id="KW-0597">Phosphoprotein</keyword>
<keyword evidence="2" id="KW-0902">Two-component regulatory system</keyword>
<organism evidence="6 7">
    <name type="scientific">Psilocybe cf. subviscida</name>
    <dbReference type="NCBI Taxonomy" id="2480587"/>
    <lineage>
        <taxon>Eukaryota</taxon>
        <taxon>Fungi</taxon>
        <taxon>Dikarya</taxon>
        <taxon>Basidiomycota</taxon>
        <taxon>Agaricomycotina</taxon>
        <taxon>Agaricomycetes</taxon>
        <taxon>Agaricomycetidae</taxon>
        <taxon>Agaricales</taxon>
        <taxon>Agaricineae</taxon>
        <taxon>Strophariaceae</taxon>
        <taxon>Psilocybe</taxon>
    </lineage>
</organism>
<feature type="compositionally biased region" description="Polar residues" evidence="4">
    <location>
        <begin position="1259"/>
        <end position="1268"/>
    </location>
</feature>
<dbReference type="Proteomes" id="UP000567179">
    <property type="component" value="Unassembled WGS sequence"/>
</dbReference>
<feature type="region of interest" description="Disordered" evidence="4">
    <location>
        <begin position="131"/>
        <end position="160"/>
    </location>
</feature>
<dbReference type="PROSITE" id="PS50110">
    <property type="entry name" value="RESPONSE_REGULATORY"/>
    <property type="match status" value="1"/>
</dbReference>
<feature type="region of interest" description="Disordered" evidence="4">
    <location>
        <begin position="676"/>
        <end position="757"/>
    </location>
</feature>
<dbReference type="FunFam" id="3.40.50.2300:FF:000146">
    <property type="entry name" value="Putative two-component response regulator SSK1p"/>
    <property type="match status" value="1"/>
</dbReference>
<feature type="compositionally biased region" description="Polar residues" evidence="4">
    <location>
        <begin position="770"/>
        <end position="784"/>
    </location>
</feature>
<feature type="modified residue" description="4-aspartylphosphate" evidence="3">
    <location>
        <position position="1002"/>
    </location>
</feature>
<feature type="compositionally biased region" description="Polar residues" evidence="4">
    <location>
        <begin position="100"/>
        <end position="114"/>
    </location>
</feature>
<evidence type="ECO:0000259" key="5">
    <source>
        <dbReference type="PROSITE" id="PS50110"/>
    </source>
</evidence>
<dbReference type="SMART" id="SM00448">
    <property type="entry name" value="REC"/>
    <property type="match status" value="1"/>
</dbReference>
<feature type="compositionally biased region" description="Acidic residues" evidence="4">
    <location>
        <begin position="71"/>
        <end position="80"/>
    </location>
</feature>
<dbReference type="SUPFAM" id="SSF52172">
    <property type="entry name" value="CheY-like"/>
    <property type="match status" value="1"/>
</dbReference>
<dbReference type="PANTHER" id="PTHR45339">
    <property type="entry name" value="HYBRID SIGNAL TRANSDUCTION HISTIDINE KINASE J"/>
    <property type="match status" value="1"/>
</dbReference>
<dbReference type="InterPro" id="IPR011006">
    <property type="entry name" value="CheY-like_superfamily"/>
</dbReference>
<reference evidence="6 7" key="1">
    <citation type="journal article" date="2020" name="ISME J.">
        <title>Uncovering the hidden diversity of litter-decomposition mechanisms in mushroom-forming fungi.</title>
        <authorList>
            <person name="Floudas D."/>
            <person name="Bentzer J."/>
            <person name="Ahren D."/>
            <person name="Johansson T."/>
            <person name="Persson P."/>
            <person name="Tunlid A."/>
        </authorList>
    </citation>
    <scope>NUCLEOTIDE SEQUENCE [LARGE SCALE GENOMIC DNA]</scope>
    <source>
        <strain evidence="6 7">CBS 101986</strain>
    </source>
</reference>
<dbReference type="Pfam" id="PF00072">
    <property type="entry name" value="Response_reg"/>
    <property type="match status" value="1"/>
</dbReference>
<gene>
    <name evidence="6" type="ORF">D9619_001179</name>
</gene>
<feature type="region of interest" description="Disordered" evidence="4">
    <location>
        <begin position="1176"/>
        <end position="1332"/>
    </location>
</feature>
<sequence>MSVSKLPAVRMTAEGDCIIEDAVALDPLSSSKFSVSYAGTDGRQNPLFSPTRPEYGTLNNSSSDNEQEQRADDEEGESTDDGAASQPPPTQPSSPTSPTWSRRNTPQHPRTSPVQERPPAYMSRTLSMPLPSQLSHLQNPHRPGAASRMQSSPLIPSGLNQSRQVRDVSIELADSIQLVIQTLLQVSPPQVLDPVKEQFSACSLSIPTSSMSALFTAMKNINYISANMQSFCEHPNATVDPSAEKISRHNEFDIGEMLQCVGDALSGVAAQAGVDLVIYHGDVGLKHVYVSGDESGISFLLSHIVRQILDTAEHGDSIELGLLVSPISSLPQGSMAVETPPVDDLLTSAPLQSSGPVRITIRVSHKYAPSDTHQGGDHPRDVVTTEIRPKPAFSTFLVHRILQDIGGTLKADLPPPENFTSGRTCDFEMILERVPVPLPTAASYELDGISNDPTLEQLASFGETLKGKGVTLYASAKGSFAHHLTSYLTAWGMDVTHVSPDGQIDGLGDTEDARLSSYNQLMGAYPDGTGPESNKVDRQERPSFIFIDDNVDILKERLQALRFEGQTHSTYGAKKRPSLATTGRMRSTSNIHRASGFITTAKPANNIVIVHFTSLSQYKVVKDVMQSVAISYAATGTALPEVMVVPKPAGPRRFLTALHTAVTKPTVDPIFTPIATSPMSPGLHRAPGSFFGPSIHEYPGSSPGSNTSSPQMQSPAGKPNSRPSSNRSNSDRSTRSKDGNGYNSNNQIPPSPLALPDNVEYFSSAAQKLGSSPSSGLVIQSPDGQTAGIYFHPRNKNTSRNPSSQSMERDRGQLAIPVQATRYPNSRVASGNKKDDISFSALHEAATQSALRLANPGSPISPVLASVSPTRTSALSPVALDDESAPALLPTSISRRSSDEPQKQSSPTLNGDGVSTSLRRNTKRTDSKDVAGTATKKSKSSVLSDANIVPPISVLIVDDNPINQTILSTFMKRKKIKYESASNGQEAVEKWKTGGFHLILMDIQMPVMDGIQATTEIRRLEKLNAAAGYPPTSPTSEGTGTPSGSTSATSDNRSLNSPYRSSVIIVALTASSLQSDRVAALAAGCNDFLTKPVSLLWLNNKIIEWGSIKALQMWADIRPEAVSSIQSGQAAKARNVADRLHVPPKLRSSAQPPPAVRRTSSALEDNAAALALASSGGHVPYIPPSPTASMFKIPEQAPRPPSQLTEPETSSMMDISPTLSAPSLPAAMKRRRSEDITEDDDTPKPGSPSKGSVRHASSLLHQSRSVTPKQRLLPVMGTDPQDISAQSQPAVAATPEQPEHLNTPQSDGTSPTGALPPEDAIARGAVMDEMWP</sequence>
<evidence type="ECO:0000313" key="6">
    <source>
        <dbReference type="EMBL" id="KAF5322460.1"/>
    </source>
</evidence>
<feature type="compositionally biased region" description="Low complexity" evidence="4">
    <location>
        <begin position="699"/>
        <end position="710"/>
    </location>
</feature>
<feature type="region of interest" description="Disordered" evidence="4">
    <location>
        <begin position="1142"/>
        <end position="1161"/>
    </location>
</feature>
<evidence type="ECO:0000313" key="7">
    <source>
        <dbReference type="Proteomes" id="UP000567179"/>
    </source>
</evidence>
<dbReference type="Gene3D" id="3.40.50.2300">
    <property type="match status" value="1"/>
</dbReference>